<dbReference type="InterPro" id="IPR027417">
    <property type="entry name" value="P-loop_NTPase"/>
</dbReference>
<dbReference type="SMART" id="SM00382">
    <property type="entry name" value="AAA"/>
    <property type="match status" value="1"/>
</dbReference>
<dbReference type="Pfam" id="PF01061">
    <property type="entry name" value="ABC2_membrane"/>
    <property type="match status" value="1"/>
</dbReference>
<evidence type="ECO:0000256" key="9">
    <source>
        <dbReference type="SAM" id="Phobius"/>
    </source>
</evidence>
<evidence type="ECO:0000256" key="2">
    <source>
        <dbReference type="ARBA" id="ARBA00005814"/>
    </source>
</evidence>
<dbReference type="AlphaFoldDB" id="A0A834VES7"/>
<evidence type="ECO:0000313" key="11">
    <source>
        <dbReference type="EMBL" id="KAF7491113.1"/>
    </source>
</evidence>
<reference evidence="12" key="3">
    <citation type="submission" date="2022-06" db="UniProtKB">
        <authorList>
            <consortium name="EnsemblMetazoa"/>
        </authorList>
    </citation>
    <scope>IDENTIFICATION</scope>
</reference>
<dbReference type="GO" id="GO:0005886">
    <property type="term" value="C:plasma membrane"/>
    <property type="evidence" value="ECO:0007669"/>
    <property type="project" value="TreeGrafter"/>
</dbReference>
<dbReference type="PANTHER" id="PTHR48041">
    <property type="entry name" value="ABC TRANSPORTER G FAMILY MEMBER 28"/>
    <property type="match status" value="1"/>
</dbReference>
<protein>
    <submittedName>
        <fullName evidence="11">ATP-binding cassette sub-family G member 1</fullName>
    </submittedName>
</protein>
<evidence type="ECO:0000256" key="6">
    <source>
        <dbReference type="ARBA" id="ARBA00022840"/>
    </source>
</evidence>
<feature type="transmembrane region" description="Helical" evidence="9">
    <location>
        <begin position="436"/>
        <end position="461"/>
    </location>
</feature>
<keyword evidence="13" id="KW-1185">Reference proteome</keyword>
<dbReference type="SUPFAM" id="SSF52540">
    <property type="entry name" value="P-loop containing nucleoside triphosphate hydrolases"/>
    <property type="match status" value="1"/>
</dbReference>
<evidence type="ECO:0000256" key="5">
    <source>
        <dbReference type="ARBA" id="ARBA00022741"/>
    </source>
</evidence>
<dbReference type="EnsemblMetazoa" id="SSS_7886s_mrna">
    <property type="protein sequence ID" value="KAF7491113.1"/>
    <property type="gene ID" value="SSS_7886"/>
</dbReference>
<reference evidence="11" key="2">
    <citation type="submission" date="2020-01" db="EMBL/GenBank/DDBJ databases">
        <authorList>
            <person name="Korhonen P.K.K."/>
            <person name="Guangxu M.G."/>
            <person name="Wang T.W."/>
            <person name="Stroehlein A.J.S."/>
            <person name="Young N.D."/>
            <person name="Ang C.-S.A."/>
            <person name="Fernando D.W.F."/>
            <person name="Lu H.L."/>
            <person name="Taylor S.T."/>
            <person name="Ehtesham M.E.M."/>
            <person name="Najaraj S.H.N."/>
            <person name="Harsha G.H.G."/>
            <person name="Madugundu A.M."/>
            <person name="Renuse S.R."/>
            <person name="Holt D.H."/>
            <person name="Pandey A.P."/>
            <person name="Papenfuss A.P."/>
            <person name="Gasser R.B.G."/>
            <person name="Fischer K.F."/>
        </authorList>
    </citation>
    <scope>NUCLEOTIDE SEQUENCE</scope>
    <source>
        <strain evidence="11">SSS_KF_BRIS2020</strain>
    </source>
</reference>
<dbReference type="OrthoDB" id="6716308at2759"/>
<evidence type="ECO:0000256" key="4">
    <source>
        <dbReference type="ARBA" id="ARBA00022692"/>
    </source>
</evidence>
<name>A0A834VES7_SARSC</name>
<dbReference type="Pfam" id="PF00005">
    <property type="entry name" value="ABC_tran"/>
    <property type="match status" value="1"/>
</dbReference>
<organism evidence="11">
    <name type="scientific">Sarcoptes scabiei</name>
    <name type="common">Itch mite</name>
    <name type="synonym">Acarus scabiei</name>
    <dbReference type="NCBI Taxonomy" id="52283"/>
    <lineage>
        <taxon>Eukaryota</taxon>
        <taxon>Metazoa</taxon>
        <taxon>Ecdysozoa</taxon>
        <taxon>Arthropoda</taxon>
        <taxon>Chelicerata</taxon>
        <taxon>Arachnida</taxon>
        <taxon>Acari</taxon>
        <taxon>Acariformes</taxon>
        <taxon>Sarcoptiformes</taxon>
        <taxon>Astigmata</taxon>
        <taxon>Psoroptidia</taxon>
        <taxon>Sarcoptoidea</taxon>
        <taxon>Sarcoptidae</taxon>
        <taxon>Sarcoptinae</taxon>
        <taxon>Sarcoptes</taxon>
    </lineage>
</organism>
<dbReference type="GO" id="GO:0140359">
    <property type="term" value="F:ABC-type transporter activity"/>
    <property type="evidence" value="ECO:0007669"/>
    <property type="project" value="InterPro"/>
</dbReference>
<feature type="transmembrane region" description="Helical" evidence="9">
    <location>
        <begin position="379"/>
        <end position="397"/>
    </location>
</feature>
<feature type="transmembrane region" description="Helical" evidence="9">
    <location>
        <begin position="520"/>
        <end position="544"/>
    </location>
</feature>
<comment type="subcellular location">
    <subcellularLocation>
        <location evidence="1">Membrane</location>
        <topology evidence="1">Multi-pass membrane protein</topology>
    </subcellularLocation>
</comment>
<keyword evidence="6 11" id="KW-0067">ATP-binding</keyword>
<dbReference type="Gene3D" id="3.40.50.300">
    <property type="entry name" value="P-loop containing nucleotide triphosphate hydrolases"/>
    <property type="match status" value="1"/>
</dbReference>
<dbReference type="PANTHER" id="PTHR48041:SF78">
    <property type="entry name" value="ABC TRANSPORTER EXPRESSED IN TRACHEA, ISOFORM A"/>
    <property type="match status" value="1"/>
</dbReference>
<keyword evidence="4 9" id="KW-0812">Transmembrane</keyword>
<dbReference type="InterPro" id="IPR013525">
    <property type="entry name" value="ABC2_TM"/>
</dbReference>
<keyword evidence="5" id="KW-0547">Nucleotide-binding</keyword>
<evidence type="ECO:0000256" key="1">
    <source>
        <dbReference type="ARBA" id="ARBA00004141"/>
    </source>
</evidence>
<feature type="domain" description="ABC transporter" evidence="10">
    <location>
        <begin position="57"/>
        <end position="295"/>
    </location>
</feature>
<dbReference type="InterPro" id="IPR050352">
    <property type="entry name" value="ABCG_transporters"/>
</dbReference>
<evidence type="ECO:0000256" key="8">
    <source>
        <dbReference type="ARBA" id="ARBA00023136"/>
    </source>
</evidence>
<dbReference type="InterPro" id="IPR003439">
    <property type="entry name" value="ABC_transporter-like_ATP-bd"/>
</dbReference>
<keyword evidence="7 9" id="KW-1133">Transmembrane helix</keyword>
<dbReference type="PROSITE" id="PS50893">
    <property type="entry name" value="ABC_TRANSPORTER_2"/>
    <property type="match status" value="1"/>
</dbReference>
<evidence type="ECO:0000313" key="13">
    <source>
        <dbReference type="Proteomes" id="UP000070412"/>
    </source>
</evidence>
<dbReference type="GO" id="GO:0016887">
    <property type="term" value="F:ATP hydrolysis activity"/>
    <property type="evidence" value="ECO:0007669"/>
    <property type="project" value="InterPro"/>
</dbReference>
<feature type="transmembrane region" description="Helical" evidence="9">
    <location>
        <begin position="481"/>
        <end position="508"/>
    </location>
</feature>
<evidence type="ECO:0000313" key="12">
    <source>
        <dbReference type="EnsemblMetazoa" id="KAF7491113.1"/>
    </source>
</evidence>
<evidence type="ECO:0000256" key="3">
    <source>
        <dbReference type="ARBA" id="ARBA00022448"/>
    </source>
</evidence>
<dbReference type="EMBL" id="WVUK01000061">
    <property type="protein sequence ID" value="KAF7491113.1"/>
    <property type="molecule type" value="Genomic_DNA"/>
</dbReference>
<dbReference type="Proteomes" id="UP000070412">
    <property type="component" value="Unassembled WGS sequence"/>
</dbReference>
<dbReference type="InterPro" id="IPR003593">
    <property type="entry name" value="AAA+_ATPase"/>
</dbReference>
<reference evidence="13" key="1">
    <citation type="journal article" date="2020" name="PLoS Negl. Trop. Dis.">
        <title>High-quality nuclear genome for Sarcoptes scabiei-A critical resource for a neglected parasite.</title>
        <authorList>
            <person name="Korhonen P.K."/>
            <person name="Gasser R.B."/>
            <person name="Ma G."/>
            <person name="Wang T."/>
            <person name="Stroehlein A.J."/>
            <person name="Young N.D."/>
            <person name="Ang C.S."/>
            <person name="Fernando D.D."/>
            <person name="Lu H.C."/>
            <person name="Taylor S."/>
            <person name="Reynolds S.L."/>
            <person name="Mofiz E."/>
            <person name="Najaraj S.H."/>
            <person name="Gowda H."/>
            <person name="Madugundu A."/>
            <person name="Renuse S."/>
            <person name="Holt D."/>
            <person name="Pandey A."/>
            <person name="Papenfuss A.T."/>
            <person name="Fischer K."/>
        </authorList>
    </citation>
    <scope>NUCLEOTIDE SEQUENCE [LARGE SCALE GENOMIC DNA]</scope>
</reference>
<accession>A0A834VES7</accession>
<evidence type="ECO:0000259" key="10">
    <source>
        <dbReference type="PROSITE" id="PS50893"/>
    </source>
</evidence>
<feature type="transmembrane region" description="Helical" evidence="9">
    <location>
        <begin position="670"/>
        <end position="690"/>
    </location>
</feature>
<dbReference type="GO" id="GO:0005524">
    <property type="term" value="F:ATP binding"/>
    <property type="evidence" value="ECO:0007669"/>
    <property type="project" value="UniProtKB-KW"/>
</dbReference>
<comment type="similarity">
    <text evidence="2">Belongs to the ABC transporter superfamily. ABCG family. Eye pigment precursor importer (TC 3.A.1.204) subfamily.</text>
</comment>
<proteinExistence type="inferred from homology"/>
<keyword evidence="3" id="KW-0813">Transport</keyword>
<keyword evidence="8 9" id="KW-0472">Membrane</keyword>
<gene>
    <name evidence="11" type="ORF">SSS_7886</name>
</gene>
<evidence type="ECO:0000256" key="7">
    <source>
        <dbReference type="ARBA" id="ARBA00022989"/>
    </source>
</evidence>
<sequence>MVDENHNPRNFDDFGAQSWSNSNISSNNNTRNSSTSSAIELVWINLSYEIDSPKKWLSVDVLRKNSKNANRNKLLNNLAGSIKTGEITALVGPSGSGKTTLLECLARKRSKNHIKGVIRIQSSRERIENIRIAHMANDLPVLPNLTVKETLIFSLKLKQLKQTMNDPLWEFEQLINEVSLESCQNVKVNKCSTGQLKRLSIALELIHSPTILLLDEPTSGLDSITCAQSVLFLRKLAENSKNPMAIMISIHQPTASLLSHFHRLYVLSIDGRCIYRGSTVELIPYLSGENFHCPNYHNPADYVLEIATGHMGTNGIDRLANKLSDDRKEMLNSGQDLKPIYSVVHQSQRSRISWNEFFNQLILLVQRCFKLQFRDPSEMRMRILGTIAVIFLNWIIFKNSNLGEADACFHSEIDSMIKSIDNETYENYKEKISASFFNYAFVFFVTMFAAFISTMPIILTFPLEVPVIRREFYHNWYELPVYFLAKNLANIVLSILLPLVLGSALYFITKQPMDVWRFAYFLLVLVLIALVGDGCGQLISVIFIDNINQATIFAAISQLGLVLFSGLFVSKSSLPVFISRMTYISHYRLAFESLILILYGHGRCLGVDLKQQFNLEIVRKHFPNDTEEILDCFINHVNLESKFDQLMIKLNKNPSIALESFSLVERDLNFNLALLASYIILYRLVAFYVLRHQILKI</sequence>